<organism evidence="3">
    <name type="scientific">Schistocephalus solidus</name>
    <name type="common">Tapeworm</name>
    <dbReference type="NCBI Taxonomy" id="70667"/>
    <lineage>
        <taxon>Eukaryota</taxon>
        <taxon>Metazoa</taxon>
        <taxon>Spiralia</taxon>
        <taxon>Lophotrochozoa</taxon>
        <taxon>Platyhelminthes</taxon>
        <taxon>Cestoda</taxon>
        <taxon>Eucestoda</taxon>
        <taxon>Diphyllobothriidea</taxon>
        <taxon>Diphyllobothriidae</taxon>
        <taxon>Schistocephalus</taxon>
    </lineage>
</organism>
<dbReference type="WBParaSite" id="SSLN_0001225301-mRNA-1">
    <property type="protein sequence ID" value="SSLN_0001225301-mRNA-1"/>
    <property type="gene ID" value="SSLN_0001225301"/>
</dbReference>
<name>A0A183T5Q8_SCHSO</name>
<evidence type="ECO:0000313" key="3">
    <source>
        <dbReference type="WBParaSite" id="SSLN_0001225301-mRNA-1"/>
    </source>
</evidence>
<proteinExistence type="predicted"/>
<reference evidence="3" key="1">
    <citation type="submission" date="2016-06" db="UniProtKB">
        <authorList>
            <consortium name="WormBaseParasite"/>
        </authorList>
    </citation>
    <scope>IDENTIFICATION</scope>
</reference>
<evidence type="ECO:0000313" key="2">
    <source>
        <dbReference type="Proteomes" id="UP000275846"/>
    </source>
</evidence>
<dbReference type="Proteomes" id="UP000275846">
    <property type="component" value="Unassembled WGS sequence"/>
</dbReference>
<reference evidence="1 2" key="2">
    <citation type="submission" date="2018-11" db="EMBL/GenBank/DDBJ databases">
        <authorList>
            <consortium name="Pathogen Informatics"/>
        </authorList>
    </citation>
    <scope>NUCLEOTIDE SEQUENCE [LARGE SCALE GENOMIC DNA]</scope>
    <source>
        <strain evidence="1 2">NST_G2</strain>
    </source>
</reference>
<dbReference type="AlphaFoldDB" id="A0A183T5Q8"/>
<accession>A0A183T5Q8</accession>
<dbReference type="EMBL" id="UYSU01036810">
    <property type="protein sequence ID" value="VDL98191.1"/>
    <property type="molecule type" value="Genomic_DNA"/>
</dbReference>
<sequence length="71" mass="8133">MDTSSREAANYPSCGATLAVDVYNTCAAERIYKTLTYLNTDPWQLDETSDVRVVHVLMFTGCSWRYIQRSF</sequence>
<gene>
    <name evidence="1" type="ORF">SSLN_LOCUS11806</name>
</gene>
<evidence type="ECO:0000313" key="1">
    <source>
        <dbReference type="EMBL" id="VDL98191.1"/>
    </source>
</evidence>
<protein>
    <submittedName>
        <fullName evidence="1 3">Uncharacterized protein</fullName>
    </submittedName>
</protein>
<keyword evidence="2" id="KW-1185">Reference proteome</keyword>